<evidence type="ECO:0000256" key="1">
    <source>
        <dbReference type="ARBA" id="ARBA00022801"/>
    </source>
</evidence>
<dbReference type="InterPro" id="IPR036412">
    <property type="entry name" value="HAD-like_sf"/>
</dbReference>
<dbReference type="InterPro" id="IPR051540">
    <property type="entry name" value="S-2-haloacid_dehalogenase"/>
</dbReference>
<name>A0A1T4LV08_TREPO</name>
<keyword evidence="2" id="KW-0472">Membrane</keyword>
<dbReference type="GeneID" id="78317005"/>
<reference evidence="3 4" key="1">
    <citation type="submission" date="2017-02" db="EMBL/GenBank/DDBJ databases">
        <authorList>
            <person name="Peterson S.W."/>
        </authorList>
    </citation>
    <scope>NUCLEOTIDE SEQUENCE [LARGE SCALE GENOMIC DNA]</scope>
    <source>
        <strain evidence="3 4">ATCC BAA-908</strain>
    </source>
</reference>
<dbReference type="STRING" id="261392.SAMN02745149_01724"/>
<dbReference type="RefSeq" id="WP_078933628.1">
    <property type="nucleotide sequence ID" value="NZ_FUWG01000013.1"/>
</dbReference>
<keyword evidence="4" id="KW-1185">Reference proteome</keyword>
<keyword evidence="2" id="KW-0812">Transmembrane</keyword>
<proteinExistence type="predicted"/>
<dbReference type="EMBL" id="FUWG01000013">
    <property type="protein sequence ID" value="SJZ58487.1"/>
    <property type="molecule type" value="Genomic_DNA"/>
</dbReference>
<organism evidence="3 4">
    <name type="scientific">Treponema porcinum</name>
    <dbReference type="NCBI Taxonomy" id="261392"/>
    <lineage>
        <taxon>Bacteria</taxon>
        <taxon>Pseudomonadati</taxon>
        <taxon>Spirochaetota</taxon>
        <taxon>Spirochaetia</taxon>
        <taxon>Spirochaetales</taxon>
        <taxon>Treponemataceae</taxon>
        <taxon>Treponema</taxon>
    </lineage>
</organism>
<dbReference type="PANTHER" id="PTHR43316">
    <property type="entry name" value="HYDROLASE, HALOACID DELAHOGENASE-RELATED"/>
    <property type="match status" value="1"/>
</dbReference>
<dbReference type="GO" id="GO:0016787">
    <property type="term" value="F:hydrolase activity"/>
    <property type="evidence" value="ECO:0007669"/>
    <property type="project" value="UniProtKB-KW"/>
</dbReference>
<dbReference type="SFLD" id="SFLDG01129">
    <property type="entry name" value="C1.5:_HAD__Beta-PGM__Phosphata"/>
    <property type="match status" value="1"/>
</dbReference>
<dbReference type="Proteomes" id="UP000190423">
    <property type="component" value="Unassembled WGS sequence"/>
</dbReference>
<accession>A0A1T4LV08</accession>
<protein>
    <submittedName>
        <fullName evidence="3">Putative hydrolase of the HAD superfamily</fullName>
    </submittedName>
</protein>
<dbReference type="InterPro" id="IPR023214">
    <property type="entry name" value="HAD_sf"/>
</dbReference>
<feature type="transmembrane region" description="Helical" evidence="2">
    <location>
        <begin position="30"/>
        <end position="47"/>
    </location>
</feature>
<dbReference type="AlphaFoldDB" id="A0A1T4LV08"/>
<evidence type="ECO:0000256" key="2">
    <source>
        <dbReference type="SAM" id="Phobius"/>
    </source>
</evidence>
<evidence type="ECO:0000313" key="4">
    <source>
        <dbReference type="Proteomes" id="UP000190423"/>
    </source>
</evidence>
<dbReference type="OrthoDB" id="9794086at2"/>
<sequence length="227" mass="26447">MYVKGLGEIEAVAFDIDGTLYPQWRLTVRALFRYIAHGFFFLFYGFVRNEMHALPQHDNFRQVQAKKMAGWLRCSPEEAERRLNDIVYKGLEPYFERIACYSYVPETFRKLKEAGFKLALLSDFPPEQKGDVWGVRQYCNVVLGTEQLGALKPDPYSFLKMADELGVEPSRILYVGNSLKYDVRGSHNAGMKCAYLLPFWRRIFNKPLKEAEISFSNYRQLLNIVLE</sequence>
<keyword evidence="2" id="KW-1133">Transmembrane helix</keyword>
<dbReference type="Gene3D" id="1.10.150.520">
    <property type="match status" value="1"/>
</dbReference>
<gene>
    <name evidence="3" type="ORF">SAMN02745149_01724</name>
</gene>
<dbReference type="SFLD" id="SFLDS00003">
    <property type="entry name" value="Haloacid_Dehalogenase"/>
    <property type="match status" value="1"/>
</dbReference>
<dbReference type="SUPFAM" id="SSF56784">
    <property type="entry name" value="HAD-like"/>
    <property type="match status" value="1"/>
</dbReference>
<dbReference type="Pfam" id="PF00702">
    <property type="entry name" value="Hydrolase"/>
    <property type="match status" value="1"/>
</dbReference>
<dbReference type="NCBIfam" id="TIGR01549">
    <property type="entry name" value="HAD-SF-IA-v1"/>
    <property type="match status" value="1"/>
</dbReference>
<dbReference type="InterPro" id="IPR006439">
    <property type="entry name" value="HAD-SF_hydro_IA"/>
</dbReference>
<evidence type="ECO:0000313" key="3">
    <source>
        <dbReference type="EMBL" id="SJZ58487.1"/>
    </source>
</evidence>
<keyword evidence="1 3" id="KW-0378">Hydrolase</keyword>
<dbReference type="Gene3D" id="3.40.50.1000">
    <property type="entry name" value="HAD superfamily/HAD-like"/>
    <property type="match status" value="1"/>
</dbReference>